<organism evidence="1 2">
    <name type="scientific">Pedococcus cremeus</name>
    <dbReference type="NCBI Taxonomy" id="587636"/>
    <lineage>
        <taxon>Bacteria</taxon>
        <taxon>Bacillati</taxon>
        <taxon>Actinomycetota</taxon>
        <taxon>Actinomycetes</taxon>
        <taxon>Micrococcales</taxon>
        <taxon>Intrasporangiaceae</taxon>
        <taxon>Pedococcus</taxon>
    </lineage>
</organism>
<dbReference type="EMBL" id="FOHB01000006">
    <property type="protein sequence ID" value="SES40634.1"/>
    <property type="molecule type" value="Genomic_DNA"/>
</dbReference>
<accession>A0A1H9X3E0</accession>
<sequence>MQGRRRRIRLSAYAAVAALLLFALALAVTGFLTHRHLRDAQVAVGQLRSAMVRQDTPAAEVDRHLRTLQREADAARSLTDGPLWGVPAAVPWVGRPFETVRGASAAVSRVAHDVLPPVQQARSGLVGVSLANPKGGVDLRPVVAAQQPLGRAHDATEAVLADVRRLPTTGLGPVDGARRDLITQLDALGGQLSSAHDLVTLLPPMLGAQEPRRYLVAFQNDAEARGSGGLPGVYAVLRADHGRLDFERYGVSGDFAGVDVPLTGLGNDFAQLYRGAGPGRFFGNATVSPHFPSSATLLLRFYQAKYHSKLDGALALDPTALSLMLAVTGPATMEDGTRVGADNVVALTERDAYERFPDPVVRKLYLIEVARAVADVILERGPQKGTAFASALGKAVDARRLLLFSTRADEQSVLAGRKVGGTLSDTEGLFSGVVINNGGGNKLDYYLRRQVTYEPSCTSAAGHEATVTIRLTNTAPRSGLSDYVAGRADQPVVPVKKGTNRLLVSYYATKGAGFTGATLDGKPTLLAVDSERGRPVFTSTLEIGPGQTRVLKLVVDEPAGAKGPVTTLVQPLVLPQQTVVRSACAAAGAP</sequence>
<dbReference type="Pfam" id="PF13196">
    <property type="entry name" value="DUF4012"/>
    <property type="match status" value="1"/>
</dbReference>
<protein>
    <recommendedName>
        <fullName evidence="3">DUF4012 domain-containing protein</fullName>
    </recommendedName>
</protein>
<dbReference type="AlphaFoldDB" id="A0A1H9X3E0"/>
<reference evidence="2" key="1">
    <citation type="submission" date="2016-10" db="EMBL/GenBank/DDBJ databases">
        <authorList>
            <person name="Varghese N."/>
            <person name="Submissions S."/>
        </authorList>
    </citation>
    <scope>NUCLEOTIDE SEQUENCE [LARGE SCALE GENOMIC DNA]</scope>
    <source>
        <strain evidence="2">CGMCC 1.6963</strain>
    </source>
</reference>
<gene>
    <name evidence="1" type="ORF">SAMN05216199_3403</name>
</gene>
<evidence type="ECO:0000313" key="1">
    <source>
        <dbReference type="EMBL" id="SES40634.1"/>
    </source>
</evidence>
<dbReference type="STRING" id="587636.SAMN05216199_3403"/>
<name>A0A1H9X3E0_9MICO</name>
<dbReference type="Proteomes" id="UP000199019">
    <property type="component" value="Unassembled WGS sequence"/>
</dbReference>
<dbReference type="InterPro" id="IPR025101">
    <property type="entry name" value="DUF4012"/>
</dbReference>
<evidence type="ECO:0000313" key="2">
    <source>
        <dbReference type="Proteomes" id="UP000199019"/>
    </source>
</evidence>
<proteinExistence type="predicted"/>
<evidence type="ECO:0008006" key="3">
    <source>
        <dbReference type="Google" id="ProtNLM"/>
    </source>
</evidence>
<keyword evidence="2" id="KW-1185">Reference proteome</keyword>
<dbReference type="RefSeq" id="WP_091760828.1">
    <property type="nucleotide sequence ID" value="NZ_FOHB01000006.1"/>
</dbReference>
<dbReference type="OrthoDB" id="3203519at2"/>